<evidence type="ECO:0000313" key="3">
    <source>
        <dbReference type="Proteomes" id="UP001328107"/>
    </source>
</evidence>
<dbReference type="Proteomes" id="UP001328107">
    <property type="component" value="Unassembled WGS sequence"/>
</dbReference>
<feature type="compositionally biased region" description="Polar residues" evidence="1">
    <location>
        <begin position="94"/>
        <end position="108"/>
    </location>
</feature>
<protein>
    <submittedName>
        <fullName evidence="2">Uncharacterized protein</fullName>
    </submittedName>
</protein>
<evidence type="ECO:0000256" key="1">
    <source>
        <dbReference type="SAM" id="MobiDB-lite"/>
    </source>
</evidence>
<dbReference type="EMBL" id="BTRK01000006">
    <property type="protein sequence ID" value="GMR60362.1"/>
    <property type="molecule type" value="Genomic_DNA"/>
</dbReference>
<feature type="region of interest" description="Disordered" evidence="1">
    <location>
        <begin position="61"/>
        <end position="130"/>
    </location>
</feature>
<sequence length="130" mass="14754">EERLYNFRKQQREAESMELSSSGYRIRTLPSTIKSPIRKSTDKSYRESGRDIFGGFHTWTGLVSTRSPEHSRSPATRLSRGGQLRRTVSRPEIQKSSRSVEPPRQSSVRKPPVKPRGKSSPPSTAATKQR</sequence>
<gene>
    <name evidence="2" type="ORF">PMAYCL1PPCAC_30558</name>
</gene>
<feature type="compositionally biased region" description="Polar residues" evidence="1">
    <location>
        <begin position="120"/>
        <end position="130"/>
    </location>
</feature>
<dbReference type="AlphaFoldDB" id="A0AAN5DD40"/>
<proteinExistence type="predicted"/>
<evidence type="ECO:0000313" key="2">
    <source>
        <dbReference type="EMBL" id="GMR60362.1"/>
    </source>
</evidence>
<feature type="compositionally biased region" description="Basic and acidic residues" evidence="1">
    <location>
        <begin position="1"/>
        <end position="15"/>
    </location>
</feature>
<keyword evidence="3" id="KW-1185">Reference proteome</keyword>
<accession>A0AAN5DD40</accession>
<name>A0AAN5DD40_9BILA</name>
<organism evidence="2 3">
    <name type="scientific">Pristionchus mayeri</name>
    <dbReference type="NCBI Taxonomy" id="1317129"/>
    <lineage>
        <taxon>Eukaryota</taxon>
        <taxon>Metazoa</taxon>
        <taxon>Ecdysozoa</taxon>
        <taxon>Nematoda</taxon>
        <taxon>Chromadorea</taxon>
        <taxon>Rhabditida</taxon>
        <taxon>Rhabditina</taxon>
        <taxon>Diplogasteromorpha</taxon>
        <taxon>Diplogasteroidea</taxon>
        <taxon>Neodiplogasteridae</taxon>
        <taxon>Pristionchus</taxon>
    </lineage>
</organism>
<feature type="non-terminal residue" evidence="2">
    <location>
        <position position="1"/>
    </location>
</feature>
<feature type="region of interest" description="Disordered" evidence="1">
    <location>
        <begin position="1"/>
        <end position="22"/>
    </location>
</feature>
<reference evidence="3" key="1">
    <citation type="submission" date="2022-10" db="EMBL/GenBank/DDBJ databases">
        <title>Genome assembly of Pristionchus species.</title>
        <authorList>
            <person name="Yoshida K."/>
            <person name="Sommer R.J."/>
        </authorList>
    </citation>
    <scope>NUCLEOTIDE SEQUENCE [LARGE SCALE GENOMIC DNA]</scope>
    <source>
        <strain evidence="3">RS5460</strain>
    </source>
</reference>
<feature type="non-terminal residue" evidence="2">
    <location>
        <position position="130"/>
    </location>
</feature>
<comment type="caution">
    <text evidence="2">The sequence shown here is derived from an EMBL/GenBank/DDBJ whole genome shotgun (WGS) entry which is preliminary data.</text>
</comment>